<dbReference type="Gene3D" id="3.50.4.10">
    <property type="entry name" value="Hepatocyte Growth Factor"/>
    <property type="match status" value="1"/>
</dbReference>
<feature type="domain" description="Apple" evidence="2">
    <location>
        <begin position="63"/>
        <end position="143"/>
    </location>
</feature>
<dbReference type="PROSITE" id="PS50948">
    <property type="entry name" value="PAN"/>
    <property type="match status" value="1"/>
</dbReference>
<gene>
    <name evidence="3" type="ORF">DGYR_LOCUS2869</name>
</gene>
<feature type="chain" id="PRO_5029548927" evidence="1">
    <location>
        <begin position="17"/>
        <end position="349"/>
    </location>
</feature>
<evidence type="ECO:0000313" key="4">
    <source>
        <dbReference type="Proteomes" id="UP000549394"/>
    </source>
</evidence>
<feature type="signal peptide" evidence="1">
    <location>
        <begin position="1"/>
        <end position="16"/>
    </location>
</feature>
<sequence length="349" mass="39822">MICTILLLCLLKLAYQTQWTEETFFQDECYHVSRSPSNQIGPKTVTETICKDNGGCFFINDGCYGSKYELAGFRRTKLHVACSGSNIEEIDAIDINFCAQKCLSTERCNGFVFTFSEEDNCFLKVDCQSLEEEDGSISYLRNGYRDLTCYRDKCHDDIDDQLPLDDFQHCTDELDNYVAVGLSNEHCDQYNDCSLLPKTTRIDYASCFKEYLFEYHVDDRLKDPNVILMDGKVDTCIVLNKRGYYARHPWPTAGGEEKKANVKIYGENLSCSEISNELDGQIYVIYPAINQIEPSINGLFKGCDLNFGNSTYCAYICNCDNKHCQAIQVNLINYSQDMTVCDIKIETHV</sequence>
<comment type="caution">
    <text evidence="3">The sequence shown here is derived from an EMBL/GenBank/DDBJ whole genome shotgun (WGS) entry which is preliminary data.</text>
</comment>
<dbReference type="AlphaFoldDB" id="A0A7I8VFA4"/>
<keyword evidence="4" id="KW-1185">Reference proteome</keyword>
<evidence type="ECO:0000313" key="3">
    <source>
        <dbReference type="EMBL" id="CAD5113973.1"/>
    </source>
</evidence>
<evidence type="ECO:0000259" key="2">
    <source>
        <dbReference type="PROSITE" id="PS50948"/>
    </source>
</evidence>
<evidence type="ECO:0000256" key="1">
    <source>
        <dbReference type="SAM" id="SignalP"/>
    </source>
</evidence>
<dbReference type="Proteomes" id="UP000549394">
    <property type="component" value="Unassembled WGS sequence"/>
</dbReference>
<dbReference type="EMBL" id="CAJFCJ010000004">
    <property type="protein sequence ID" value="CAD5113973.1"/>
    <property type="molecule type" value="Genomic_DNA"/>
</dbReference>
<proteinExistence type="predicted"/>
<protein>
    <submittedName>
        <fullName evidence="3">DgyrCDS3136</fullName>
    </submittedName>
</protein>
<reference evidence="3 4" key="1">
    <citation type="submission" date="2020-08" db="EMBL/GenBank/DDBJ databases">
        <authorList>
            <person name="Hejnol A."/>
        </authorList>
    </citation>
    <scope>NUCLEOTIDE SEQUENCE [LARGE SCALE GENOMIC DNA]</scope>
</reference>
<name>A0A7I8VFA4_9ANNE</name>
<keyword evidence="1" id="KW-0732">Signal</keyword>
<organism evidence="3 4">
    <name type="scientific">Dimorphilus gyrociliatus</name>
    <dbReference type="NCBI Taxonomy" id="2664684"/>
    <lineage>
        <taxon>Eukaryota</taxon>
        <taxon>Metazoa</taxon>
        <taxon>Spiralia</taxon>
        <taxon>Lophotrochozoa</taxon>
        <taxon>Annelida</taxon>
        <taxon>Polychaeta</taxon>
        <taxon>Polychaeta incertae sedis</taxon>
        <taxon>Dinophilidae</taxon>
        <taxon>Dimorphilus</taxon>
    </lineage>
</organism>
<accession>A0A7I8VFA4</accession>
<dbReference type="InterPro" id="IPR003609">
    <property type="entry name" value="Pan_app"/>
</dbReference>